<dbReference type="CDD" id="cd03571">
    <property type="entry name" value="ENTH"/>
    <property type="match status" value="1"/>
</dbReference>
<keyword evidence="5" id="KW-0968">Cytoplasmic vesicle</keyword>
<evidence type="ECO:0000313" key="9">
    <source>
        <dbReference type="Proteomes" id="UP001187192"/>
    </source>
</evidence>
<comment type="caution">
    <text evidence="8">The sequence shown here is derived from an EMBL/GenBank/DDBJ whole genome shotgun (WGS) entry which is preliminary data.</text>
</comment>
<feature type="compositionally biased region" description="Pro residues" evidence="6">
    <location>
        <begin position="563"/>
        <end position="572"/>
    </location>
</feature>
<feature type="region of interest" description="Disordered" evidence="6">
    <location>
        <begin position="515"/>
        <end position="650"/>
    </location>
</feature>
<dbReference type="SMART" id="SM00273">
    <property type="entry name" value="ENTH"/>
    <property type="match status" value="1"/>
</dbReference>
<dbReference type="PANTHER" id="PTHR12276:SF91">
    <property type="entry name" value="CLATHRIN INTERACTOR EPSIN 2-RELATED"/>
    <property type="match status" value="1"/>
</dbReference>
<evidence type="ECO:0000256" key="5">
    <source>
        <dbReference type="ARBA" id="ARBA00023329"/>
    </source>
</evidence>
<sequence length="899" mass="96170">MKKVFDQTVRDLKREVNKKVLKVPGIEQKVLDATSNEPWGPHGSLLADIALATRNYHEYQMIMTVIWKRINDTGKNWRHVYKALTVLDYLVAHGSERVIEEIREHAYQISTLSDFQYIDSSGRDQGSNVRKKSQSLVVLVNDKERIIEVRQKAAANRDKFRSASSSGGMYRPGSYSGSGGYGDRFEDDRYEGRYGSRDDDRYSRNGDSYGREKEWGYRDDDRYGRNGDSYSRDGDRYGREYEDRYGRDSYRDDDYRGRSRSVDENQYGQRSRSSDRDRERSFDDDGQYSSRSGARGDDSQDGRRLDRKFSEQNIGAPPSYEEVISESRSPVHSERDGETPAAAAPTAASPAANNHPTSSSPPGNNQNHPSQPMNVPDTSVPPANQEVQAFDEFDPRGAVSAKPADANNAEVDLLGGLALAIVPTVSGPATTEAEPHVNSGSASTFVAAPLTSNVTNQAFEDPFGDTPFKAIPSDTTLALPQASTSIPTTHAGALKADSSPDFGFGDSLSGLTYSSPSFSSVQTPTNPEFLPQELPTSNQNTDILADILPPSGPSPAITLQPPFSAPAAPPAQPGTNAFGNYQPQPGSVVTVSPNMVPQSQSNAVGQHGNYLSHAPTVPLTSHVVPQMPTGPSTQFNSGNYLPQGPFGAAPNNGSFYPQQGASTISVTSHTVPQNAVGPAGQLNNGTFLPQQGAASQVVSYQASSGPALQQGNDLLRGLTQTGQNPTTTNPGKDKFETKSTVWADTLSRGLVNLNISGPKTNPLANIGIDFDALNRKEKRMEKPAATPVTSTVTMGKAMGSGSGMGRAVASVLRPPLNPMMGSGMGMGMGMGGAPGVGLYGGMNQQPMGMGMGMNMGGMGQGPQMQPPAGFPPGSNMPGVYNPMMGTGGYGPQQPYGGYR</sequence>
<dbReference type="Pfam" id="PF01417">
    <property type="entry name" value="ENTH"/>
    <property type="match status" value="1"/>
</dbReference>
<dbReference type="EMBL" id="BTGU01000151">
    <property type="protein sequence ID" value="GMN63536.1"/>
    <property type="molecule type" value="Genomic_DNA"/>
</dbReference>
<dbReference type="GO" id="GO:0006897">
    <property type="term" value="P:endocytosis"/>
    <property type="evidence" value="ECO:0007669"/>
    <property type="project" value="TreeGrafter"/>
</dbReference>
<accession>A0AA88DXI4</accession>
<evidence type="ECO:0000256" key="4">
    <source>
        <dbReference type="ARBA" id="ARBA00023034"/>
    </source>
</evidence>
<evidence type="ECO:0000256" key="2">
    <source>
        <dbReference type="ARBA" id="ARBA00004555"/>
    </source>
</evidence>
<feature type="compositionally biased region" description="Basic and acidic residues" evidence="6">
    <location>
        <begin position="294"/>
        <end position="310"/>
    </location>
</feature>
<feature type="compositionally biased region" description="Polar residues" evidence="6">
    <location>
        <begin position="574"/>
        <end position="604"/>
    </location>
</feature>
<dbReference type="GO" id="GO:0030125">
    <property type="term" value="C:clathrin vesicle coat"/>
    <property type="evidence" value="ECO:0007669"/>
    <property type="project" value="TreeGrafter"/>
</dbReference>
<dbReference type="GO" id="GO:0005794">
    <property type="term" value="C:Golgi apparatus"/>
    <property type="evidence" value="ECO:0007669"/>
    <property type="project" value="UniProtKB-SubCell"/>
</dbReference>
<dbReference type="Gramene" id="FCD_00026923-RA">
    <property type="protein sequence ID" value="FCD_00026923-RA:cds"/>
    <property type="gene ID" value="FCD_00026923"/>
</dbReference>
<evidence type="ECO:0000256" key="6">
    <source>
        <dbReference type="SAM" id="MobiDB-lite"/>
    </source>
</evidence>
<evidence type="ECO:0000313" key="8">
    <source>
        <dbReference type="EMBL" id="GMN63536.1"/>
    </source>
</evidence>
<dbReference type="AlphaFoldDB" id="A0AA88DXI4"/>
<feature type="compositionally biased region" description="Basic and acidic residues" evidence="6">
    <location>
        <begin position="272"/>
        <end position="283"/>
    </location>
</feature>
<dbReference type="PANTHER" id="PTHR12276">
    <property type="entry name" value="EPSIN/ENT-RELATED"/>
    <property type="match status" value="1"/>
</dbReference>
<dbReference type="GO" id="GO:0005886">
    <property type="term" value="C:plasma membrane"/>
    <property type="evidence" value="ECO:0007669"/>
    <property type="project" value="TreeGrafter"/>
</dbReference>
<dbReference type="SUPFAM" id="SSF48464">
    <property type="entry name" value="ENTH/VHS domain"/>
    <property type="match status" value="1"/>
</dbReference>
<dbReference type="FunFam" id="1.25.40.90:FF:000006">
    <property type="entry name" value="Clathrin interactor 1"/>
    <property type="match status" value="1"/>
</dbReference>
<evidence type="ECO:0000256" key="3">
    <source>
        <dbReference type="ARBA" id="ARBA00010130"/>
    </source>
</evidence>
<comment type="similarity">
    <text evidence="3">Belongs to the epsin family.</text>
</comment>
<feature type="compositionally biased region" description="Polar residues" evidence="6">
    <location>
        <begin position="515"/>
        <end position="526"/>
    </location>
</feature>
<dbReference type="Gene3D" id="1.25.40.90">
    <property type="match status" value="1"/>
</dbReference>
<feature type="compositionally biased region" description="Low complexity" evidence="6">
    <location>
        <begin position="164"/>
        <end position="175"/>
    </location>
</feature>
<feature type="region of interest" description="Disordered" evidence="6">
    <location>
        <begin position="157"/>
        <end position="382"/>
    </location>
</feature>
<feature type="compositionally biased region" description="Basic and acidic residues" evidence="6">
    <location>
        <begin position="329"/>
        <end position="338"/>
    </location>
</feature>
<feature type="compositionally biased region" description="Low complexity" evidence="6">
    <location>
        <begin position="339"/>
        <end position="362"/>
    </location>
</feature>
<keyword evidence="4" id="KW-0333">Golgi apparatus</keyword>
<evidence type="ECO:0000256" key="1">
    <source>
        <dbReference type="ARBA" id="ARBA00004132"/>
    </source>
</evidence>
<name>A0AA88DXI4_FICCA</name>
<dbReference type="GO" id="GO:0005543">
    <property type="term" value="F:phospholipid binding"/>
    <property type="evidence" value="ECO:0007669"/>
    <property type="project" value="TreeGrafter"/>
</dbReference>
<dbReference type="GO" id="GO:0005768">
    <property type="term" value="C:endosome"/>
    <property type="evidence" value="ECO:0007669"/>
    <property type="project" value="TreeGrafter"/>
</dbReference>
<keyword evidence="9" id="KW-1185">Reference proteome</keyword>
<comment type="subcellular location">
    <subcellularLocation>
        <location evidence="1">Cytoplasmic vesicle</location>
        <location evidence="1">Clathrin-coated vesicle</location>
    </subcellularLocation>
    <subcellularLocation>
        <location evidence="2">Golgi apparatus</location>
    </subcellularLocation>
</comment>
<feature type="domain" description="ENTH" evidence="7">
    <location>
        <begin position="18"/>
        <end position="150"/>
    </location>
</feature>
<feature type="compositionally biased region" description="Polar residues" evidence="6">
    <location>
        <begin position="363"/>
        <end position="382"/>
    </location>
</feature>
<dbReference type="GO" id="GO:0030276">
    <property type="term" value="F:clathrin binding"/>
    <property type="evidence" value="ECO:0007669"/>
    <property type="project" value="TreeGrafter"/>
</dbReference>
<feature type="compositionally biased region" description="Basic and acidic residues" evidence="6">
    <location>
        <begin position="183"/>
        <end position="263"/>
    </location>
</feature>
<dbReference type="InterPro" id="IPR013809">
    <property type="entry name" value="ENTH"/>
</dbReference>
<evidence type="ECO:0000259" key="7">
    <source>
        <dbReference type="PROSITE" id="PS50942"/>
    </source>
</evidence>
<reference evidence="8" key="1">
    <citation type="submission" date="2023-07" db="EMBL/GenBank/DDBJ databases">
        <title>draft genome sequence of fig (Ficus carica).</title>
        <authorList>
            <person name="Takahashi T."/>
            <person name="Nishimura K."/>
        </authorList>
    </citation>
    <scope>NUCLEOTIDE SEQUENCE</scope>
</reference>
<proteinExistence type="inferred from homology"/>
<dbReference type="InterPro" id="IPR008942">
    <property type="entry name" value="ENTH_VHS"/>
</dbReference>
<dbReference type="PROSITE" id="PS50942">
    <property type="entry name" value="ENTH"/>
    <property type="match status" value="1"/>
</dbReference>
<gene>
    <name evidence="8" type="ORF">TIFTF001_032610</name>
</gene>
<organism evidence="8 9">
    <name type="scientific">Ficus carica</name>
    <name type="common">Common fig</name>
    <dbReference type="NCBI Taxonomy" id="3494"/>
    <lineage>
        <taxon>Eukaryota</taxon>
        <taxon>Viridiplantae</taxon>
        <taxon>Streptophyta</taxon>
        <taxon>Embryophyta</taxon>
        <taxon>Tracheophyta</taxon>
        <taxon>Spermatophyta</taxon>
        <taxon>Magnoliopsida</taxon>
        <taxon>eudicotyledons</taxon>
        <taxon>Gunneridae</taxon>
        <taxon>Pentapetalae</taxon>
        <taxon>rosids</taxon>
        <taxon>fabids</taxon>
        <taxon>Rosales</taxon>
        <taxon>Moraceae</taxon>
        <taxon>Ficeae</taxon>
        <taxon>Ficus</taxon>
    </lineage>
</organism>
<protein>
    <recommendedName>
        <fullName evidence="7">ENTH domain-containing protein</fullName>
    </recommendedName>
</protein>
<feature type="compositionally biased region" description="Polar residues" evidence="6">
    <location>
        <begin position="629"/>
        <end position="640"/>
    </location>
</feature>
<dbReference type="Proteomes" id="UP001187192">
    <property type="component" value="Unassembled WGS sequence"/>
</dbReference>